<evidence type="ECO:0000256" key="1">
    <source>
        <dbReference type="SAM" id="MobiDB-lite"/>
    </source>
</evidence>
<dbReference type="Proteomes" id="UP000269721">
    <property type="component" value="Unassembled WGS sequence"/>
</dbReference>
<proteinExistence type="predicted"/>
<gene>
    <name evidence="2" type="ORF">BDK51DRAFT_46406</name>
</gene>
<name>A0A4P9VUL7_9FUNG</name>
<organism evidence="2 3">
    <name type="scientific">Blyttiomyces helicus</name>
    <dbReference type="NCBI Taxonomy" id="388810"/>
    <lineage>
        <taxon>Eukaryota</taxon>
        <taxon>Fungi</taxon>
        <taxon>Fungi incertae sedis</taxon>
        <taxon>Chytridiomycota</taxon>
        <taxon>Chytridiomycota incertae sedis</taxon>
        <taxon>Chytridiomycetes</taxon>
        <taxon>Chytridiomycetes incertae sedis</taxon>
        <taxon>Blyttiomyces</taxon>
    </lineage>
</organism>
<feature type="compositionally biased region" description="Polar residues" evidence="1">
    <location>
        <begin position="1"/>
        <end position="12"/>
    </location>
</feature>
<feature type="compositionally biased region" description="Basic and acidic residues" evidence="1">
    <location>
        <begin position="13"/>
        <end position="25"/>
    </location>
</feature>
<feature type="region of interest" description="Disordered" evidence="1">
    <location>
        <begin position="53"/>
        <end position="215"/>
    </location>
</feature>
<accession>A0A4P9VUL7</accession>
<dbReference type="AlphaFoldDB" id="A0A4P9VUL7"/>
<feature type="region of interest" description="Disordered" evidence="1">
    <location>
        <begin position="259"/>
        <end position="338"/>
    </location>
</feature>
<dbReference type="EMBL" id="ML002085">
    <property type="protein sequence ID" value="RKO82792.1"/>
    <property type="molecule type" value="Genomic_DNA"/>
</dbReference>
<keyword evidence="3" id="KW-1185">Reference proteome</keyword>
<evidence type="ECO:0000313" key="3">
    <source>
        <dbReference type="Proteomes" id="UP000269721"/>
    </source>
</evidence>
<feature type="compositionally biased region" description="Basic residues" evidence="1">
    <location>
        <begin position="108"/>
        <end position="117"/>
    </location>
</feature>
<protein>
    <submittedName>
        <fullName evidence="2">Uncharacterized protein</fullName>
    </submittedName>
</protein>
<sequence length="353" mass="36460">MPAASSTSQSDTVRPRADQAIEQRAARGNKRSIMIHLDAHTSHSGIKVARAPLSEAASASNPVLARIDQVRGKRGDATPAMDPAPASPPTTSAPGECETPPASTASSPRRRGLRRVKSRESLRSAAKVMAGSSSAGVAVRVEASGGSPDEMSQSGLVEGPAASDDHEGDEEGEEGDGKTDGSGALGVDGEPDDQRREEGLEASDEVEGVRDTNNDTIAIGTTEIARVEVQADGACGPVEAPVEDFAWEEDAEVIEALPRDESVPVETPTSQPCKPPPRALACTSQSGAATAPRPFPPPTCASCPATARPRRGFLPSSGPTSGPRHGRLPVHRPNGGVPHRASLGMSWCWGCAS</sequence>
<reference evidence="3" key="1">
    <citation type="journal article" date="2018" name="Nat. Microbiol.">
        <title>Leveraging single-cell genomics to expand the fungal tree of life.</title>
        <authorList>
            <person name="Ahrendt S.R."/>
            <person name="Quandt C.A."/>
            <person name="Ciobanu D."/>
            <person name="Clum A."/>
            <person name="Salamov A."/>
            <person name="Andreopoulos B."/>
            <person name="Cheng J.F."/>
            <person name="Woyke T."/>
            <person name="Pelin A."/>
            <person name="Henrissat B."/>
            <person name="Reynolds N.K."/>
            <person name="Benny G.L."/>
            <person name="Smith M.E."/>
            <person name="James T.Y."/>
            <person name="Grigoriev I.V."/>
        </authorList>
    </citation>
    <scope>NUCLEOTIDE SEQUENCE [LARGE SCALE GENOMIC DNA]</scope>
</reference>
<evidence type="ECO:0000313" key="2">
    <source>
        <dbReference type="EMBL" id="RKO82792.1"/>
    </source>
</evidence>
<feature type="compositionally biased region" description="Low complexity" evidence="1">
    <location>
        <begin position="77"/>
        <end position="94"/>
    </location>
</feature>
<feature type="region of interest" description="Disordered" evidence="1">
    <location>
        <begin position="1"/>
        <end position="32"/>
    </location>
</feature>